<dbReference type="SUPFAM" id="SSF46894">
    <property type="entry name" value="C-terminal effector domain of the bipartite response regulators"/>
    <property type="match status" value="1"/>
</dbReference>
<dbReference type="InterPro" id="IPR000792">
    <property type="entry name" value="Tscrpt_reg_LuxR_C"/>
</dbReference>
<dbReference type="InterPro" id="IPR016032">
    <property type="entry name" value="Sig_transdc_resp-reg_C-effctor"/>
</dbReference>
<dbReference type="Gene3D" id="1.10.10.10">
    <property type="entry name" value="Winged helix-like DNA-binding domain superfamily/Winged helix DNA-binding domain"/>
    <property type="match status" value="1"/>
</dbReference>
<feature type="domain" description="HTH luxR-type" evidence="1">
    <location>
        <begin position="325"/>
        <end position="382"/>
    </location>
</feature>
<evidence type="ECO:0000313" key="2">
    <source>
        <dbReference type="EMBL" id="MCP8899770.1"/>
    </source>
</evidence>
<dbReference type="SMART" id="SM00421">
    <property type="entry name" value="HTH_LUXR"/>
    <property type="match status" value="1"/>
</dbReference>
<accession>A0A9X2HX71</accession>
<dbReference type="Proteomes" id="UP001139319">
    <property type="component" value="Unassembled WGS sequence"/>
</dbReference>
<organism evidence="2 3">
    <name type="scientific">Gilvimarinus xylanilyticus</name>
    <dbReference type="NCBI Taxonomy" id="2944139"/>
    <lineage>
        <taxon>Bacteria</taxon>
        <taxon>Pseudomonadati</taxon>
        <taxon>Pseudomonadota</taxon>
        <taxon>Gammaproteobacteria</taxon>
        <taxon>Cellvibrionales</taxon>
        <taxon>Cellvibrionaceae</taxon>
        <taxon>Gilvimarinus</taxon>
    </lineage>
</organism>
<reference evidence="2" key="2">
    <citation type="submission" date="2023-01" db="EMBL/GenBank/DDBJ databases">
        <title>Gilvimarinus xylanilyticus HB14 isolated from Caulerpa lentillifera aquaculture base in Hainan, China.</title>
        <authorList>
            <person name="Zhang Y.-J."/>
        </authorList>
    </citation>
    <scope>NUCLEOTIDE SEQUENCE</scope>
    <source>
        <strain evidence="2">HB14</strain>
    </source>
</reference>
<dbReference type="GO" id="GO:0003677">
    <property type="term" value="F:DNA binding"/>
    <property type="evidence" value="ECO:0007669"/>
    <property type="project" value="InterPro"/>
</dbReference>
<name>A0A9X2HX71_9GAMM</name>
<proteinExistence type="predicted"/>
<dbReference type="RefSeq" id="WP_253968068.1">
    <property type="nucleotide sequence ID" value="NZ_JAMFTH010000003.1"/>
</dbReference>
<reference evidence="2" key="1">
    <citation type="submission" date="2022-05" db="EMBL/GenBank/DDBJ databases">
        <authorList>
            <person name="Sun H.-N."/>
        </authorList>
    </citation>
    <scope>NUCLEOTIDE SEQUENCE</scope>
    <source>
        <strain evidence="2">HB14</strain>
    </source>
</reference>
<evidence type="ECO:0000313" key="3">
    <source>
        <dbReference type="Proteomes" id="UP001139319"/>
    </source>
</evidence>
<protein>
    <submittedName>
        <fullName evidence="2">Helix-turn-helix transcriptional regulator</fullName>
    </submittedName>
</protein>
<keyword evidence="3" id="KW-1185">Reference proteome</keyword>
<dbReference type="AlphaFoldDB" id="A0A9X2HX71"/>
<comment type="caution">
    <text evidence="2">The sequence shown here is derived from an EMBL/GenBank/DDBJ whole genome shotgun (WGS) entry which is preliminary data.</text>
</comment>
<gene>
    <name evidence="2" type="ORF">M6D89_10720</name>
</gene>
<dbReference type="GO" id="GO:0006355">
    <property type="term" value="P:regulation of DNA-templated transcription"/>
    <property type="evidence" value="ECO:0007669"/>
    <property type="project" value="InterPro"/>
</dbReference>
<dbReference type="InterPro" id="IPR036388">
    <property type="entry name" value="WH-like_DNA-bd_sf"/>
</dbReference>
<evidence type="ECO:0000259" key="1">
    <source>
        <dbReference type="SMART" id="SM00421"/>
    </source>
</evidence>
<sequence>MKPHKDYTQTSYLPSIAPQDAFLLGLLVQANANESGWYQFLDAFCQHFNLHSAHIYIAIPSQRAPIFQETAGAQPSEMELMAYLEHYFQYDMAHLAILHAAPHQWIASNLMPNREVVESTPAYTWAHRNNIHYVAGATLFRDAQHTCVLVHNRSQSHGEYQPEEMQRMEALSPFIENAMKLRLELSGSGDDNIYIRTALNKMRIPVAIINEFSELMAQNRQMETFLQDQSELSLTGGTHFRLNQEHTNKALQFAIAQTISETKAMDLTYSTDLVPVSLEGQHQAFIGVDAIMEDREGQPTFRGAMVYVVSPDLITPLPEHTLGKMFNLTAAEARVCQRFSQLQSAKQIAQQENKSVYTVREQLRSIFEKTGVANQMQLINLLSALPAS</sequence>
<dbReference type="EMBL" id="JAMFTH010000003">
    <property type="protein sequence ID" value="MCP8899770.1"/>
    <property type="molecule type" value="Genomic_DNA"/>
</dbReference>